<dbReference type="Proteomes" id="UP001597373">
    <property type="component" value="Unassembled WGS sequence"/>
</dbReference>
<protein>
    <submittedName>
        <fullName evidence="1">DUF2849 domain-containing protein</fullName>
    </submittedName>
</protein>
<dbReference type="Pfam" id="PF11011">
    <property type="entry name" value="DUF2849"/>
    <property type="match status" value="1"/>
</dbReference>
<dbReference type="InterPro" id="IPR021270">
    <property type="entry name" value="DUF2849"/>
</dbReference>
<evidence type="ECO:0000313" key="1">
    <source>
        <dbReference type="EMBL" id="MFD2259427.1"/>
    </source>
</evidence>
<accession>A0ABW5DEA2</accession>
<evidence type="ECO:0000313" key="2">
    <source>
        <dbReference type="Proteomes" id="UP001597373"/>
    </source>
</evidence>
<sequence>MKILAANRLIDGIAVWLGPDGTWVEDINGADVVADPAAADALVAIAREAVAANIIVEPELIDVDLAGGEVRPLRLRERIRAAGPSIHPNLGKQAARKAAVEFR</sequence>
<proteinExistence type="predicted"/>
<comment type="caution">
    <text evidence="1">The sequence shown here is derived from an EMBL/GenBank/DDBJ whole genome shotgun (WGS) entry which is preliminary data.</text>
</comment>
<name>A0ABW5DEA2_9HYPH</name>
<dbReference type="RefSeq" id="WP_165277262.1">
    <property type="nucleotide sequence ID" value="NZ_BAABGS010000018.1"/>
</dbReference>
<gene>
    <name evidence="1" type="ORF">ACFSMZ_06580</name>
</gene>
<keyword evidence="2" id="KW-1185">Reference proteome</keyword>
<organism evidence="1 2">
    <name type="scientific">Chelativorans composti</name>
    <dbReference type="NCBI Taxonomy" id="768533"/>
    <lineage>
        <taxon>Bacteria</taxon>
        <taxon>Pseudomonadati</taxon>
        <taxon>Pseudomonadota</taxon>
        <taxon>Alphaproteobacteria</taxon>
        <taxon>Hyphomicrobiales</taxon>
        <taxon>Phyllobacteriaceae</taxon>
        <taxon>Chelativorans</taxon>
    </lineage>
</organism>
<dbReference type="EMBL" id="JBHUIR010000020">
    <property type="protein sequence ID" value="MFD2259427.1"/>
    <property type="molecule type" value="Genomic_DNA"/>
</dbReference>
<reference evidence="2" key="1">
    <citation type="journal article" date="2019" name="Int. J. Syst. Evol. Microbiol.">
        <title>The Global Catalogue of Microorganisms (GCM) 10K type strain sequencing project: providing services to taxonomists for standard genome sequencing and annotation.</title>
        <authorList>
            <consortium name="The Broad Institute Genomics Platform"/>
            <consortium name="The Broad Institute Genome Sequencing Center for Infectious Disease"/>
            <person name="Wu L."/>
            <person name="Ma J."/>
        </authorList>
    </citation>
    <scope>NUCLEOTIDE SEQUENCE [LARGE SCALE GENOMIC DNA]</scope>
    <source>
        <strain evidence="2">KCTC 23707</strain>
    </source>
</reference>